<proteinExistence type="predicted"/>
<feature type="transmembrane region" description="Helical" evidence="1">
    <location>
        <begin position="12"/>
        <end position="30"/>
    </location>
</feature>
<dbReference type="NCBIfam" id="NF045693">
    <property type="entry name" value="GCarotHydoxCruF"/>
    <property type="match status" value="1"/>
</dbReference>
<feature type="transmembrane region" description="Helical" evidence="1">
    <location>
        <begin position="77"/>
        <end position="97"/>
    </location>
</feature>
<comment type="caution">
    <text evidence="2">The sequence shown here is derived from an EMBL/GenBank/DDBJ whole genome shotgun (WGS) entry which is preliminary data.</text>
</comment>
<feature type="transmembrane region" description="Helical" evidence="1">
    <location>
        <begin position="50"/>
        <end position="70"/>
    </location>
</feature>
<reference evidence="2" key="1">
    <citation type="submission" date="2019-10" db="EMBL/GenBank/DDBJ databases">
        <title>Draft genome sequece of Microseira wollei NIES-4236.</title>
        <authorList>
            <person name="Yamaguchi H."/>
            <person name="Suzuki S."/>
            <person name="Kawachi M."/>
        </authorList>
    </citation>
    <scope>NUCLEOTIDE SEQUENCE</scope>
    <source>
        <strain evidence="2">NIES-4236</strain>
    </source>
</reference>
<dbReference type="InterPro" id="IPR054684">
    <property type="entry name" value="CruF-like_cyanobact"/>
</dbReference>
<dbReference type="Proteomes" id="UP001050975">
    <property type="component" value="Unassembled WGS sequence"/>
</dbReference>
<organism evidence="2 3">
    <name type="scientific">Microseira wollei NIES-4236</name>
    <dbReference type="NCBI Taxonomy" id="2530354"/>
    <lineage>
        <taxon>Bacteria</taxon>
        <taxon>Bacillati</taxon>
        <taxon>Cyanobacteriota</taxon>
        <taxon>Cyanophyceae</taxon>
        <taxon>Oscillatoriophycideae</taxon>
        <taxon>Aerosakkonematales</taxon>
        <taxon>Aerosakkonemataceae</taxon>
        <taxon>Microseira</taxon>
    </lineage>
</organism>
<evidence type="ECO:0000313" key="2">
    <source>
        <dbReference type="EMBL" id="GET38933.1"/>
    </source>
</evidence>
<name>A0AAV3X944_9CYAN</name>
<feature type="transmembrane region" description="Helical" evidence="1">
    <location>
        <begin position="239"/>
        <end position="256"/>
    </location>
</feature>
<dbReference type="PANTHER" id="PTHR39419:SF1">
    <property type="entry name" value="SLL0814 PROTEIN"/>
    <property type="match status" value="1"/>
</dbReference>
<feature type="transmembrane region" description="Helical" evidence="1">
    <location>
        <begin position="262"/>
        <end position="284"/>
    </location>
</feature>
<feature type="transmembrane region" description="Helical" evidence="1">
    <location>
        <begin position="152"/>
        <end position="172"/>
    </location>
</feature>
<sequence length="313" mass="33888">MKQLIRVEGFCLIGHIVTMVFGWAGLLLVLPHPEVILNLPGFGQNLFQWSMAGGAVVNIILGAIAVAIFAYRTLGAWHWLTFMLPAVCISLSSELLGTGTGFPFGDYHYLNGLGYKIAGLVPFTIPISWFYMGLASYLIARVALKLDQKPSWVRWVGAIAIGAILFTSWDFALEPAMSQTSVPFWYWEKAGAFFGTPYQNYAGWFGTSALFMTVAATIWTRKPVLVQQETPQPLTRNQLGLPLIIYLSNYAYAAVLSLASGFAIPVLLGLLTGVVPAIALYAIAQPAKAPVAAPKSATINTEIAITAVKLGVK</sequence>
<dbReference type="RefSeq" id="WP_226583579.1">
    <property type="nucleotide sequence ID" value="NZ_BLAY01000055.1"/>
</dbReference>
<evidence type="ECO:0000313" key="3">
    <source>
        <dbReference type="Proteomes" id="UP001050975"/>
    </source>
</evidence>
<keyword evidence="1" id="KW-1133">Transmembrane helix</keyword>
<dbReference type="EMBL" id="BLAY01000055">
    <property type="protein sequence ID" value="GET38933.1"/>
    <property type="molecule type" value="Genomic_DNA"/>
</dbReference>
<dbReference type="Pfam" id="PF04240">
    <property type="entry name" value="Caroten_synth"/>
    <property type="match status" value="1"/>
</dbReference>
<dbReference type="InterPro" id="IPR007354">
    <property type="entry name" value="CruF-like"/>
</dbReference>
<accession>A0AAV3X944</accession>
<keyword evidence="1" id="KW-0812">Transmembrane</keyword>
<feature type="transmembrane region" description="Helical" evidence="1">
    <location>
        <begin position="201"/>
        <end position="219"/>
    </location>
</feature>
<feature type="transmembrane region" description="Helical" evidence="1">
    <location>
        <begin position="117"/>
        <end position="140"/>
    </location>
</feature>
<dbReference type="AlphaFoldDB" id="A0AAV3X944"/>
<evidence type="ECO:0008006" key="4">
    <source>
        <dbReference type="Google" id="ProtNLM"/>
    </source>
</evidence>
<keyword evidence="1" id="KW-0472">Membrane</keyword>
<protein>
    <recommendedName>
        <fullName evidence="4">Carotenoid biosynthesis protein</fullName>
    </recommendedName>
</protein>
<gene>
    <name evidence="2" type="ORF">MiSe_36930</name>
</gene>
<keyword evidence="3" id="KW-1185">Reference proteome</keyword>
<dbReference type="PANTHER" id="PTHR39419">
    <property type="entry name" value="SLL0814 PROTEIN"/>
    <property type="match status" value="1"/>
</dbReference>
<evidence type="ECO:0000256" key="1">
    <source>
        <dbReference type="SAM" id="Phobius"/>
    </source>
</evidence>